<reference evidence="1 2" key="1">
    <citation type="submission" date="2019-02" db="EMBL/GenBank/DDBJ databases">
        <title>Deep-cultivation of Planctomycetes and their phenomic and genomic characterization uncovers novel biology.</title>
        <authorList>
            <person name="Wiegand S."/>
            <person name="Jogler M."/>
            <person name="Boedeker C."/>
            <person name="Pinto D."/>
            <person name="Vollmers J."/>
            <person name="Rivas-Marin E."/>
            <person name="Kohn T."/>
            <person name="Peeters S.H."/>
            <person name="Heuer A."/>
            <person name="Rast P."/>
            <person name="Oberbeckmann S."/>
            <person name="Bunk B."/>
            <person name="Jeske O."/>
            <person name="Meyerdierks A."/>
            <person name="Storesund J.E."/>
            <person name="Kallscheuer N."/>
            <person name="Luecker S."/>
            <person name="Lage O.M."/>
            <person name="Pohl T."/>
            <person name="Merkel B.J."/>
            <person name="Hornburger P."/>
            <person name="Mueller R.-W."/>
            <person name="Bruemmer F."/>
            <person name="Labrenz M."/>
            <person name="Spormann A.M."/>
            <person name="Op den Camp H."/>
            <person name="Overmann J."/>
            <person name="Amann R."/>
            <person name="Jetten M.S.M."/>
            <person name="Mascher T."/>
            <person name="Medema M.H."/>
            <person name="Devos D.P."/>
            <person name="Kaster A.-K."/>
            <person name="Ovreas L."/>
            <person name="Rohde M."/>
            <person name="Galperin M.Y."/>
            <person name="Jogler C."/>
        </authorList>
    </citation>
    <scope>NUCLEOTIDE SEQUENCE [LARGE SCALE GENOMIC DNA]</scope>
    <source>
        <strain evidence="1 2">Pla85_3_4</strain>
    </source>
</reference>
<dbReference type="AlphaFoldDB" id="A0A518DY63"/>
<evidence type="ECO:0000313" key="1">
    <source>
        <dbReference type="EMBL" id="QDU96789.1"/>
    </source>
</evidence>
<sequence>MNPRRFTFAKWALLGGVLSTLLTLVVMVLVYRDPVPRLTRSSFDDARERWQAAGLLDYDLKVEAVSAAIDVYQISVREGAVAQVIRNGEVSSRPASFQAWTVGGMFDVISSDLQSQEAITRDQAPPGAAILSLRAEFDAKSGIPLRYLRADRSAGRTSRWTVQSWSRAEPGTPFPAAAADTL</sequence>
<proteinExistence type="predicted"/>
<accession>A0A518DY63</accession>
<dbReference type="OrthoDB" id="285824at2"/>
<dbReference type="KEGG" id="lcre:Pla8534_46100"/>
<protein>
    <submittedName>
        <fullName evidence="1">Uncharacterized protein</fullName>
    </submittedName>
</protein>
<dbReference type="RefSeq" id="WP_145055405.1">
    <property type="nucleotide sequence ID" value="NZ_CP036433.1"/>
</dbReference>
<evidence type="ECO:0000313" key="2">
    <source>
        <dbReference type="Proteomes" id="UP000317648"/>
    </source>
</evidence>
<dbReference type="EMBL" id="CP036433">
    <property type="protein sequence ID" value="QDU96789.1"/>
    <property type="molecule type" value="Genomic_DNA"/>
</dbReference>
<name>A0A518DY63_9BACT</name>
<keyword evidence="2" id="KW-1185">Reference proteome</keyword>
<gene>
    <name evidence="1" type="ORF">Pla8534_46100</name>
</gene>
<dbReference type="Proteomes" id="UP000317648">
    <property type="component" value="Chromosome"/>
</dbReference>
<organism evidence="1 2">
    <name type="scientific">Lignipirellula cremea</name>
    <dbReference type="NCBI Taxonomy" id="2528010"/>
    <lineage>
        <taxon>Bacteria</taxon>
        <taxon>Pseudomonadati</taxon>
        <taxon>Planctomycetota</taxon>
        <taxon>Planctomycetia</taxon>
        <taxon>Pirellulales</taxon>
        <taxon>Pirellulaceae</taxon>
        <taxon>Lignipirellula</taxon>
    </lineage>
</organism>